<keyword evidence="3" id="KW-1185">Reference proteome</keyword>
<reference evidence="2" key="3">
    <citation type="submission" date="2020-12" db="UniProtKB">
        <authorList>
            <consortium name="EnsemblPlants"/>
        </authorList>
    </citation>
    <scope>IDENTIFICATION</scope>
</reference>
<name>A0A2K1KHI0_PHYPA</name>
<dbReference type="AlphaFoldDB" id="A0A2K1KHI0"/>
<dbReference type="EnsemblPlants" id="Pp3c6_28980V3.1">
    <property type="protein sequence ID" value="Pp3c6_28980V3.1"/>
    <property type="gene ID" value="Pp3c6_28980"/>
</dbReference>
<organism evidence="1">
    <name type="scientific">Physcomitrium patens</name>
    <name type="common">Spreading-leaved earth moss</name>
    <name type="synonym">Physcomitrella patens</name>
    <dbReference type="NCBI Taxonomy" id="3218"/>
    <lineage>
        <taxon>Eukaryota</taxon>
        <taxon>Viridiplantae</taxon>
        <taxon>Streptophyta</taxon>
        <taxon>Embryophyta</taxon>
        <taxon>Bryophyta</taxon>
        <taxon>Bryophytina</taxon>
        <taxon>Bryopsida</taxon>
        <taxon>Funariidae</taxon>
        <taxon>Funariales</taxon>
        <taxon>Funariaceae</taxon>
        <taxon>Physcomitrium</taxon>
    </lineage>
</organism>
<accession>A0A2K1KHI0</accession>
<evidence type="ECO:0000313" key="1">
    <source>
        <dbReference type="EMBL" id="PNR53240.1"/>
    </source>
</evidence>
<reference evidence="1 3" key="1">
    <citation type="journal article" date="2008" name="Science">
        <title>The Physcomitrella genome reveals evolutionary insights into the conquest of land by plants.</title>
        <authorList>
            <person name="Rensing S."/>
            <person name="Lang D."/>
            <person name="Zimmer A."/>
            <person name="Terry A."/>
            <person name="Salamov A."/>
            <person name="Shapiro H."/>
            <person name="Nishiyama T."/>
            <person name="Perroud P.-F."/>
            <person name="Lindquist E."/>
            <person name="Kamisugi Y."/>
            <person name="Tanahashi T."/>
            <person name="Sakakibara K."/>
            <person name="Fujita T."/>
            <person name="Oishi K."/>
            <person name="Shin-I T."/>
            <person name="Kuroki Y."/>
            <person name="Toyoda A."/>
            <person name="Suzuki Y."/>
            <person name="Hashimoto A."/>
            <person name="Yamaguchi K."/>
            <person name="Sugano A."/>
            <person name="Kohara Y."/>
            <person name="Fujiyama A."/>
            <person name="Anterola A."/>
            <person name="Aoki S."/>
            <person name="Ashton N."/>
            <person name="Barbazuk W.B."/>
            <person name="Barker E."/>
            <person name="Bennetzen J."/>
            <person name="Bezanilla M."/>
            <person name="Blankenship R."/>
            <person name="Cho S.H."/>
            <person name="Dutcher S."/>
            <person name="Estelle M."/>
            <person name="Fawcett J.A."/>
            <person name="Gundlach H."/>
            <person name="Hanada K."/>
            <person name="Heyl A."/>
            <person name="Hicks K.A."/>
            <person name="Hugh J."/>
            <person name="Lohr M."/>
            <person name="Mayer K."/>
            <person name="Melkozernov A."/>
            <person name="Murata T."/>
            <person name="Nelson D."/>
            <person name="Pils B."/>
            <person name="Prigge M."/>
            <person name="Reiss B."/>
            <person name="Renner T."/>
            <person name="Rombauts S."/>
            <person name="Rushton P."/>
            <person name="Sanderfoot A."/>
            <person name="Schween G."/>
            <person name="Shiu S.-H."/>
            <person name="Stueber K."/>
            <person name="Theodoulou F.L."/>
            <person name="Tu H."/>
            <person name="Van de Peer Y."/>
            <person name="Verrier P.J."/>
            <person name="Waters E."/>
            <person name="Wood A."/>
            <person name="Yang L."/>
            <person name="Cove D."/>
            <person name="Cuming A."/>
            <person name="Hasebe M."/>
            <person name="Lucas S."/>
            <person name="Mishler D.B."/>
            <person name="Reski R."/>
            <person name="Grigoriev I."/>
            <person name="Quatrano R.S."/>
            <person name="Boore J.L."/>
        </authorList>
    </citation>
    <scope>NUCLEOTIDE SEQUENCE [LARGE SCALE GENOMIC DNA]</scope>
    <source>
        <strain evidence="2 3">cv. Gransden 2004</strain>
    </source>
</reference>
<gene>
    <name evidence="1" type="ORF">PHYPA_009616</name>
</gene>
<dbReference type="Proteomes" id="UP000006727">
    <property type="component" value="Chromosome 6"/>
</dbReference>
<sequence>MQQRKFRLSEAVRVLQIKWWDNRFNNVNPRAPDFKHKITKKGLWIVSSSTLE</sequence>
<evidence type="ECO:0000313" key="3">
    <source>
        <dbReference type="Proteomes" id="UP000006727"/>
    </source>
</evidence>
<protein>
    <submittedName>
        <fullName evidence="1 2">Uncharacterized protein</fullName>
    </submittedName>
</protein>
<proteinExistence type="predicted"/>
<evidence type="ECO:0000313" key="2">
    <source>
        <dbReference type="EnsemblPlants" id="Pp3c6_28980V3.1"/>
    </source>
</evidence>
<reference evidence="1 3" key="2">
    <citation type="journal article" date="2018" name="Plant J.">
        <title>The Physcomitrella patens chromosome-scale assembly reveals moss genome structure and evolution.</title>
        <authorList>
            <person name="Lang D."/>
            <person name="Ullrich K.K."/>
            <person name="Murat F."/>
            <person name="Fuchs J."/>
            <person name="Jenkins J."/>
            <person name="Haas F.B."/>
            <person name="Piednoel M."/>
            <person name="Gundlach H."/>
            <person name="Van Bel M."/>
            <person name="Meyberg R."/>
            <person name="Vives C."/>
            <person name="Morata J."/>
            <person name="Symeonidi A."/>
            <person name="Hiss M."/>
            <person name="Muchero W."/>
            <person name="Kamisugi Y."/>
            <person name="Saleh O."/>
            <person name="Blanc G."/>
            <person name="Decker E.L."/>
            <person name="van Gessel N."/>
            <person name="Grimwood J."/>
            <person name="Hayes R.D."/>
            <person name="Graham S.W."/>
            <person name="Gunter L.E."/>
            <person name="McDaniel S.F."/>
            <person name="Hoernstein S.N.W."/>
            <person name="Larsson A."/>
            <person name="Li F.W."/>
            <person name="Perroud P.F."/>
            <person name="Phillips J."/>
            <person name="Ranjan P."/>
            <person name="Rokshar D.S."/>
            <person name="Rothfels C.J."/>
            <person name="Schneider L."/>
            <person name="Shu S."/>
            <person name="Stevenson D.W."/>
            <person name="Thummler F."/>
            <person name="Tillich M."/>
            <person name="Villarreal Aguilar J.C."/>
            <person name="Widiez T."/>
            <person name="Wong G.K."/>
            <person name="Wymore A."/>
            <person name="Zhang Y."/>
            <person name="Zimmer A.D."/>
            <person name="Quatrano R.S."/>
            <person name="Mayer K.F.X."/>
            <person name="Goodstein D."/>
            <person name="Casacuberta J.M."/>
            <person name="Vandepoele K."/>
            <person name="Reski R."/>
            <person name="Cuming A.C."/>
            <person name="Tuskan G.A."/>
            <person name="Maumus F."/>
            <person name="Salse J."/>
            <person name="Schmutz J."/>
            <person name="Rensing S.A."/>
        </authorList>
    </citation>
    <scope>NUCLEOTIDE SEQUENCE [LARGE SCALE GENOMIC DNA]</scope>
    <source>
        <strain evidence="2 3">cv. Gransden 2004</strain>
    </source>
</reference>
<dbReference type="Gramene" id="Pp3c6_28980V3.1">
    <property type="protein sequence ID" value="Pp3c6_28980V3.1"/>
    <property type="gene ID" value="Pp3c6_28980"/>
</dbReference>
<dbReference type="EMBL" id="ABEU02000006">
    <property type="protein sequence ID" value="PNR53240.1"/>
    <property type="molecule type" value="Genomic_DNA"/>
</dbReference>